<evidence type="ECO:0000313" key="2">
    <source>
        <dbReference type="EMBL" id="CAJ1381794.1"/>
    </source>
</evidence>
<dbReference type="SUPFAM" id="SSF48371">
    <property type="entry name" value="ARM repeat"/>
    <property type="match status" value="1"/>
</dbReference>
<feature type="region of interest" description="Disordered" evidence="1">
    <location>
        <begin position="304"/>
        <end position="323"/>
    </location>
</feature>
<dbReference type="AlphaFoldDB" id="A0AA36MVE7"/>
<dbReference type="EMBL" id="CAUJNA010000838">
    <property type="protein sequence ID" value="CAJ1381794.1"/>
    <property type="molecule type" value="Genomic_DNA"/>
</dbReference>
<accession>A0AA36MVE7</accession>
<keyword evidence="3" id="KW-1185">Reference proteome</keyword>
<comment type="caution">
    <text evidence="2">The sequence shown here is derived from an EMBL/GenBank/DDBJ whole genome shotgun (WGS) entry which is preliminary data.</text>
</comment>
<dbReference type="Proteomes" id="UP001178507">
    <property type="component" value="Unassembled WGS sequence"/>
</dbReference>
<gene>
    <name evidence="2" type="ORF">EVOR1521_LOCUS9360</name>
</gene>
<evidence type="ECO:0000256" key="1">
    <source>
        <dbReference type="SAM" id="MobiDB-lite"/>
    </source>
</evidence>
<sequence length="323" mass="34799">MDVRDQLPTPRRLDVSMADLREALAAPGCPDEGARGSLADKLKLKAACDAEILRAAAAALSLGPEAVDAAAMVRSIAITPQAAVYVSKEVGPSLCKALRRKEPQLVAWALMALIRLAQFPDTHGLLRRADAVQSLALFTRPQARRKSEVRLDLLASMGLAFLSETMRQEQRPEICALVPLRLLPELVQLLCARLQMTSDEVVSSCVFCGMPVDYRPRFVAQSLAALCEASAAHAAMAWQSNLPFVICEVLSGRCPNDAEANLPFGSPDVVEMASRCRSALLAHASKRSMAPPQVLADLKSAPAAPKGTWAKRGDATRKVRSRL</sequence>
<evidence type="ECO:0000313" key="3">
    <source>
        <dbReference type="Proteomes" id="UP001178507"/>
    </source>
</evidence>
<proteinExistence type="predicted"/>
<protein>
    <submittedName>
        <fullName evidence="2">Uncharacterized protein</fullName>
    </submittedName>
</protein>
<dbReference type="InterPro" id="IPR011989">
    <property type="entry name" value="ARM-like"/>
</dbReference>
<organism evidence="2 3">
    <name type="scientific">Effrenium voratum</name>
    <dbReference type="NCBI Taxonomy" id="2562239"/>
    <lineage>
        <taxon>Eukaryota</taxon>
        <taxon>Sar</taxon>
        <taxon>Alveolata</taxon>
        <taxon>Dinophyceae</taxon>
        <taxon>Suessiales</taxon>
        <taxon>Symbiodiniaceae</taxon>
        <taxon>Effrenium</taxon>
    </lineage>
</organism>
<name>A0AA36MVE7_9DINO</name>
<reference evidence="2" key="1">
    <citation type="submission" date="2023-08" db="EMBL/GenBank/DDBJ databases">
        <authorList>
            <person name="Chen Y."/>
            <person name="Shah S."/>
            <person name="Dougan E. K."/>
            <person name="Thang M."/>
            <person name="Chan C."/>
        </authorList>
    </citation>
    <scope>NUCLEOTIDE SEQUENCE</scope>
</reference>
<dbReference type="InterPro" id="IPR016024">
    <property type="entry name" value="ARM-type_fold"/>
</dbReference>
<dbReference type="Gene3D" id="1.25.10.10">
    <property type="entry name" value="Leucine-rich Repeat Variant"/>
    <property type="match status" value="1"/>
</dbReference>